<dbReference type="GO" id="GO:0003700">
    <property type="term" value="F:DNA-binding transcription factor activity"/>
    <property type="evidence" value="ECO:0007669"/>
    <property type="project" value="InterPro"/>
</dbReference>
<dbReference type="Pfam" id="PF01371">
    <property type="entry name" value="Trp_repressor"/>
    <property type="match status" value="1"/>
</dbReference>
<sequence length="92" mass="10662">MAIDRELLDVISGIKDKDELEQLFKDLFTPAELDDLTLRWKLLKDLHKKIPQRKIAEKYSISLCKITQGSKVLKKKECVVSRILTRLNKPAV</sequence>
<evidence type="ECO:0000256" key="6">
    <source>
        <dbReference type="ARBA" id="ARBA00023125"/>
    </source>
</evidence>
<evidence type="ECO:0000313" key="8">
    <source>
        <dbReference type="EMBL" id="MBG0779289.1"/>
    </source>
</evidence>
<dbReference type="GO" id="GO:0043565">
    <property type="term" value="F:sequence-specific DNA binding"/>
    <property type="evidence" value="ECO:0007669"/>
    <property type="project" value="InterPro"/>
</dbReference>
<keyword evidence="3" id="KW-0963">Cytoplasm</keyword>
<evidence type="ECO:0000256" key="1">
    <source>
        <dbReference type="ARBA" id="ARBA00004496"/>
    </source>
</evidence>
<dbReference type="GO" id="GO:0005737">
    <property type="term" value="C:cytoplasm"/>
    <property type="evidence" value="ECO:0007669"/>
    <property type="project" value="UniProtKB-SubCell"/>
</dbReference>
<gene>
    <name evidence="8" type="ORF">H0S81_05120</name>
</gene>
<comment type="subcellular location">
    <subcellularLocation>
        <location evidence="1">Cytoplasm</location>
    </subcellularLocation>
</comment>
<dbReference type="InterPro" id="IPR000831">
    <property type="entry name" value="Trp_repress"/>
</dbReference>
<dbReference type="PANTHER" id="PTHR38025">
    <property type="entry name" value="TRP OPERON REPRESSOR"/>
    <property type="match status" value="1"/>
</dbReference>
<keyword evidence="4" id="KW-0678">Repressor</keyword>
<evidence type="ECO:0000256" key="7">
    <source>
        <dbReference type="ARBA" id="ARBA00023163"/>
    </source>
</evidence>
<dbReference type="InterPro" id="IPR038116">
    <property type="entry name" value="TrpR-like_sf"/>
</dbReference>
<accession>A0A931CWY5</accession>
<evidence type="ECO:0000256" key="3">
    <source>
        <dbReference type="ARBA" id="ARBA00022490"/>
    </source>
</evidence>
<keyword evidence="5" id="KW-0805">Transcription regulation</keyword>
<dbReference type="Gene3D" id="1.10.1270.10">
    <property type="entry name" value="TrpR-like"/>
    <property type="match status" value="1"/>
</dbReference>
<reference evidence="8" key="1">
    <citation type="submission" date="2020-07" db="EMBL/GenBank/DDBJ databases">
        <title>Severe corrosion of carbon steel in oil field produced water can be linked to methanogenic archaea containing a special type of NiFe hydrogenase.</title>
        <authorList>
            <person name="Lahme S."/>
            <person name="Mand J."/>
            <person name="Longwell J."/>
            <person name="Smith R."/>
            <person name="Enning D."/>
        </authorList>
    </citation>
    <scope>NUCLEOTIDE SEQUENCE</scope>
    <source>
        <strain evidence="8">MIC098Bin6</strain>
    </source>
</reference>
<dbReference type="InterPro" id="IPR010921">
    <property type="entry name" value="Trp_repressor/repl_initiator"/>
</dbReference>
<keyword evidence="6" id="KW-0238">DNA-binding</keyword>
<evidence type="ECO:0000256" key="2">
    <source>
        <dbReference type="ARBA" id="ARBA00007027"/>
    </source>
</evidence>
<evidence type="ECO:0000256" key="5">
    <source>
        <dbReference type="ARBA" id="ARBA00023015"/>
    </source>
</evidence>
<comment type="similarity">
    <text evidence="2">Belongs to the TrpR family.</text>
</comment>
<dbReference type="PANTHER" id="PTHR38025:SF1">
    <property type="entry name" value="TRP OPERON REPRESSOR"/>
    <property type="match status" value="1"/>
</dbReference>
<evidence type="ECO:0000313" key="9">
    <source>
        <dbReference type="Proteomes" id="UP000706172"/>
    </source>
</evidence>
<dbReference type="InterPro" id="IPR013335">
    <property type="entry name" value="Trp_repress_bac"/>
</dbReference>
<evidence type="ECO:0000256" key="4">
    <source>
        <dbReference type="ARBA" id="ARBA00022491"/>
    </source>
</evidence>
<keyword evidence="7" id="KW-0804">Transcription</keyword>
<dbReference type="AlphaFoldDB" id="A0A931CWY5"/>
<dbReference type="SUPFAM" id="SSF48295">
    <property type="entry name" value="TrpR-like"/>
    <property type="match status" value="1"/>
</dbReference>
<organism evidence="8 9">
    <name type="scientific">Desulfotignum balticum</name>
    <dbReference type="NCBI Taxonomy" id="115781"/>
    <lineage>
        <taxon>Bacteria</taxon>
        <taxon>Pseudomonadati</taxon>
        <taxon>Thermodesulfobacteriota</taxon>
        <taxon>Desulfobacteria</taxon>
        <taxon>Desulfobacterales</taxon>
        <taxon>Desulfobacteraceae</taxon>
        <taxon>Desulfotignum</taxon>
    </lineage>
</organism>
<dbReference type="Proteomes" id="UP000706172">
    <property type="component" value="Unassembled WGS sequence"/>
</dbReference>
<protein>
    <submittedName>
        <fullName evidence="8">Transcriptional regulator</fullName>
    </submittedName>
</protein>
<name>A0A931CWY5_9BACT</name>
<proteinExistence type="inferred from homology"/>
<comment type="caution">
    <text evidence="8">The sequence shown here is derived from an EMBL/GenBank/DDBJ whole genome shotgun (WGS) entry which is preliminary data.</text>
</comment>
<dbReference type="EMBL" id="JACCQK010000268">
    <property type="protein sequence ID" value="MBG0779289.1"/>
    <property type="molecule type" value="Genomic_DNA"/>
</dbReference>